<keyword evidence="2" id="KW-1185">Reference proteome</keyword>
<evidence type="ECO:0000313" key="2">
    <source>
        <dbReference type="Proteomes" id="UP000616151"/>
    </source>
</evidence>
<reference evidence="1" key="1">
    <citation type="submission" date="2021-01" db="EMBL/GenBank/DDBJ databases">
        <authorList>
            <person name="Sun Q."/>
        </authorList>
    </citation>
    <scope>NUCLEOTIDE SEQUENCE</scope>
    <source>
        <strain evidence="1">YIM B02566</strain>
    </source>
</reference>
<protein>
    <submittedName>
        <fullName evidence="1">TetR family transcriptional regulator</fullName>
    </submittedName>
</protein>
<comment type="caution">
    <text evidence="1">The sequence shown here is derived from an EMBL/GenBank/DDBJ whole genome shotgun (WGS) entry which is preliminary data.</text>
</comment>
<gene>
    <name evidence="1" type="ORF">JHL16_04400</name>
</gene>
<sequence length="236" mass="26182">MRARRSSGRQTAGAGGREEGADRTIEILDAAADCFMESGFDAATIDDIADRLDSTKGLIYYKFKSKIDLFFAVYQRGIELARDTVQPHARSGLEPLARLKAMAIAHTLLLMRTLSYHHVIKQAVDVHVDRALTPQQRGALRQLTSLRAGYERLFAHVIEECAREGSLLVPNLDICTKTLMGGLDSVSNWYRPKANEMDVDRLFIAEAVANQVIFGLDSKAGLPKSEAGYVRLQESR</sequence>
<proteinExistence type="predicted"/>
<dbReference type="Proteomes" id="UP000616151">
    <property type="component" value="Unassembled WGS sequence"/>
</dbReference>
<organism evidence="1 2">
    <name type="scientific">Taklimakanibacter albus</name>
    <dbReference type="NCBI Taxonomy" id="2800327"/>
    <lineage>
        <taxon>Bacteria</taxon>
        <taxon>Pseudomonadati</taxon>
        <taxon>Pseudomonadota</taxon>
        <taxon>Alphaproteobacteria</taxon>
        <taxon>Hyphomicrobiales</taxon>
        <taxon>Aestuariivirgaceae</taxon>
        <taxon>Taklimakanibacter</taxon>
    </lineage>
</organism>
<accession>A0ACC5QZ04</accession>
<name>A0ACC5QZ04_9HYPH</name>
<evidence type="ECO:0000313" key="1">
    <source>
        <dbReference type="EMBL" id="MBK1865582.1"/>
    </source>
</evidence>
<dbReference type="EMBL" id="JAENHL010000004">
    <property type="protein sequence ID" value="MBK1865582.1"/>
    <property type="molecule type" value="Genomic_DNA"/>
</dbReference>